<protein>
    <submittedName>
        <fullName evidence="1">Uncharacterized protein</fullName>
    </submittedName>
</protein>
<dbReference type="AlphaFoldDB" id="A0A0K2UAE6"/>
<proteinExistence type="predicted"/>
<dbReference type="EMBL" id="HACA01017679">
    <property type="protein sequence ID" value="CDW35040.1"/>
    <property type="molecule type" value="Transcribed_RNA"/>
</dbReference>
<name>A0A0K2UAE6_LEPSM</name>
<sequence length="67" mass="7480">ALREATGLCPSPHVQDQPRVYQDPLVRFLAPNTCGCPTLPIEICWITSSRESWRGRSAHSTTTAWIT</sequence>
<evidence type="ECO:0000313" key="1">
    <source>
        <dbReference type="EMBL" id="CDW35040.1"/>
    </source>
</evidence>
<reference evidence="1" key="1">
    <citation type="submission" date="2014-05" db="EMBL/GenBank/DDBJ databases">
        <authorList>
            <person name="Chronopoulou M."/>
        </authorList>
    </citation>
    <scope>NUCLEOTIDE SEQUENCE</scope>
    <source>
        <tissue evidence="1">Whole organism</tissue>
    </source>
</reference>
<accession>A0A0K2UAE6</accession>
<feature type="non-terminal residue" evidence="1">
    <location>
        <position position="1"/>
    </location>
</feature>
<organism evidence="1">
    <name type="scientific">Lepeophtheirus salmonis</name>
    <name type="common">Salmon louse</name>
    <name type="synonym">Caligus salmonis</name>
    <dbReference type="NCBI Taxonomy" id="72036"/>
    <lineage>
        <taxon>Eukaryota</taxon>
        <taxon>Metazoa</taxon>
        <taxon>Ecdysozoa</taxon>
        <taxon>Arthropoda</taxon>
        <taxon>Crustacea</taxon>
        <taxon>Multicrustacea</taxon>
        <taxon>Hexanauplia</taxon>
        <taxon>Copepoda</taxon>
        <taxon>Siphonostomatoida</taxon>
        <taxon>Caligidae</taxon>
        <taxon>Lepeophtheirus</taxon>
    </lineage>
</organism>